<evidence type="ECO:0000256" key="1">
    <source>
        <dbReference type="SAM" id="MobiDB-lite"/>
    </source>
</evidence>
<evidence type="ECO:0000313" key="2">
    <source>
        <dbReference type="EnsemblMetazoa" id="XP_020892373.1"/>
    </source>
</evidence>
<keyword evidence="3" id="KW-1185">Reference proteome</keyword>
<proteinExistence type="predicted"/>
<dbReference type="AlphaFoldDB" id="A0A913WQ31"/>
<dbReference type="OrthoDB" id="10519908at2759"/>
<evidence type="ECO:0000313" key="3">
    <source>
        <dbReference type="Proteomes" id="UP000887567"/>
    </source>
</evidence>
<feature type="region of interest" description="Disordered" evidence="1">
    <location>
        <begin position="133"/>
        <end position="176"/>
    </location>
</feature>
<accession>A0A913WQ31</accession>
<organism evidence="2 3">
    <name type="scientific">Exaiptasia diaphana</name>
    <name type="common">Tropical sea anemone</name>
    <name type="synonym">Aiptasia pulchella</name>
    <dbReference type="NCBI Taxonomy" id="2652724"/>
    <lineage>
        <taxon>Eukaryota</taxon>
        <taxon>Metazoa</taxon>
        <taxon>Cnidaria</taxon>
        <taxon>Anthozoa</taxon>
        <taxon>Hexacorallia</taxon>
        <taxon>Actiniaria</taxon>
        <taxon>Aiptasiidae</taxon>
        <taxon>Exaiptasia</taxon>
    </lineage>
</organism>
<dbReference type="OMA" id="ESAKIPM"/>
<name>A0A913WQ31_EXADI</name>
<dbReference type="Proteomes" id="UP000887567">
    <property type="component" value="Unplaced"/>
</dbReference>
<protein>
    <submittedName>
        <fullName evidence="2">Uncharacterized protein</fullName>
    </submittedName>
</protein>
<reference evidence="2" key="1">
    <citation type="submission" date="2022-11" db="UniProtKB">
        <authorList>
            <consortium name="EnsemblMetazoa"/>
        </authorList>
    </citation>
    <scope>IDENTIFICATION</scope>
</reference>
<dbReference type="RefSeq" id="XP_020892373.1">
    <property type="nucleotide sequence ID" value="XM_021036714.2"/>
</dbReference>
<dbReference type="KEGG" id="epa:110231670"/>
<dbReference type="EnsemblMetazoa" id="XM_021036714.2">
    <property type="protein sequence ID" value="XP_020892373.1"/>
    <property type="gene ID" value="LOC110231670"/>
</dbReference>
<dbReference type="GeneID" id="110231670"/>
<sequence>MEHSRIPMRGKTKDAEAEALLKLLRQEQEFHSRQISIPQIQRKQPLPSIRGTAHDSDEHCDDSANNGVFISQMKTGLSNQDICFSESQFLCSNSKDSPYNNNDNTIGGYSDIPSLRLKSYDWKKDTDHVLYHRYERQQRKPTKNLPPLGPQVSSPRERDTRPSRPLPSSPKLWEDD</sequence>